<keyword evidence="10" id="KW-0175">Coiled coil</keyword>
<proteinExistence type="inferred from homology"/>
<protein>
    <recommendedName>
        <fullName evidence="9">V-type proton ATPase subunit a</fullName>
    </recommendedName>
</protein>
<dbReference type="STRING" id="578459.A0A194S5I4"/>
<dbReference type="InterPro" id="IPR026028">
    <property type="entry name" value="V-type_ATPase_116kDa_su_euka"/>
</dbReference>
<keyword evidence="8 9" id="KW-0472">Membrane</keyword>
<feature type="transmembrane region" description="Helical" evidence="9">
    <location>
        <begin position="579"/>
        <end position="601"/>
    </location>
</feature>
<keyword evidence="13" id="KW-1185">Reference proteome</keyword>
<dbReference type="RefSeq" id="XP_018271848.1">
    <property type="nucleotide sequence ID" value="XM_018413283.1"/>
</dbReference>
<dbReference type="GO" id="GO:0000220">
    <property type="term" value="C:vacuolar proton-transporting V-type ATPase, V0 domain"/>
    <property type="evidence" value="ECO:0007669"/>
    <property type="project" value="InterPro"/>
</dbReference>
<keyword evidence="4 9" id="KW-0812">Transmembrane</keyword>
<evidence type="ECO:0000256" key="1">
    <source>
        <dbReference type="ARBA" id="ARBA00004141"/>
    </source>
</evidence>
<feature type="transmembrane region" description="Helical" evidence="9">
    <location>
        <begin position="425"/>
        <end position="450"/>
    </location>
</feature>
<name>A0A194S5I4_RHOGW</name>
<dbReference type="InterPro" id="IPR002490">
    <property type="entry name" value="V-ATPase_116kDa_su"/>
</dbReference>
<feature type="transmembrane region" description="Helical" evidence="9">
    <location>
        <begin position="471"/>
        <end position="487"/>
    </location>
</feature>
<dbReference type="Proteomes" id="UP000053890">
    <property type="component" value="Unassembled WGS sequence"/>
</dbReference>
<feature type="region of interest" description="Disordered" evidence="11">
    <location>
        <begin position="678"/>
        <end position="705"/>
    </location>
</feature>
<evidence type="ECO:0000256" key="10">
    <source>
        <dbReference type="SAM" id="Coils"/>
    </source>
</evidence>
<comment type="subcellular location">
    <subcellularLocation>
        <location evidence="1">Membrane</location>
        <topology evidence="1">Multi-pass membrane protein</topology>
    </subcellularLocation>
</comment>
<dbReference type="EMBL" id="KQ474077">
    <property type="protein sequence ID" value="KPV75799.1"/>
    <property type="molecule type" value="Genomic_DNA"/>
</dbReference>
<dbReference type="Pfam" id="PF01496">
    <property type="entry name" value="V_ATPase_I"/>
    <property type="match status" value="1"/>
</dbReference>
<feature type="transmembrane region" description="Helical" evidence="9">
    <location>
        <begin position="548"/>
        <end position="567"/>
    </location>
</feature>
<accession>A0A194S5I4</accession>
<evidence type="ECO:0000256" key="11">
    <source>
        <dbReference type="SAM" id="MobiDB-lite"/>
    </source>
</evidence>
<dbReference type="PIRSF" id="PIRSF001293">
    <property type="entry name" value="ATP6V0A1"/>
    <property type="match status" value="1"/>
</dbReference>
<dbReference type="GeneID" id="28973732"/>
<comment type="function">
    <text evidence="9">Essential component of the vacuolar proton pump (V-ATPase), a multimeric enzyme that catalyzes the translocation of protons across the membranes. Required for assembly and activity of the V-ATPase.</text>
</comment>
<evidence type="ECO:0000256" key="2">
    <source>
        <dbReference type="ARBA" id="ARBA00009904"/>
    </source>
</evidence>
<evidence type="ECO:0000256" key="7">
    <source>
        <dbReference type="ARBA" id="ARBA00023065"/>
    </source>
</evidence>
<evidence type="ECO:0000256" key="5">
    <source>
        <dbReference type="ARBA" id="ARBA00022781"/>
    </source>
</evidence>
<comment type="similarity">
    <text evidence="2 9">Belongs to the V-ATPase 116 kDa subunit family.</text>
</comment>
<evidence type="ECO:0000256" key="6">
    <source>
        <dbReference type="ARBA" id="ARBA00022989"/>
    </source>
</evidence>
<dbReference type="GO" id="GO:0000329">
    <property type="term" value="C:fungal-type vacuole membrane"/>
    <property type="evidence" value="ECO:0007669"/>
    <property type="project" value="TreeGrafter"/>
</dbReference>
<dbReference type="GO" id="GO:0051117">
    <property type="term" value="F:ATPase binding"/>
    <property type="evidence" value="ECO:0007669"/>
    <property type="project" value="TreeGrafter"/>
</dbReference>
<feature type="coiled-coil region" evidence="10">
    <location>
        <begin position="89"/>
        <end position="140"/>
    </location>
</feature>
<dbReference type="GO" id="GO:0046961">
    <property type="term" value="F:proton-transporting ATPase activity, rotational mechanism"/>
    <property type="evidence" value="ECO:0007669"/>
    <property type="project" value="InterPro"/>
</dbReference>
<keyword evidence="5 9" id="KW-0375">Hydrogen ion transport</keyword>
<evidence type="ECO:0000256" key="9">
    <source>
        <dbReference type="RuleBase" id="RU361189"/>
    </source>
</evidence>
<dbReference type="PANTHER" id="PTHR11629:SF63">
    <property type="entry name" value="V-TYPE PROTON ATPASE SUBUNIT A"/>
    <property type="match status" value="1"/>
</dbReference>
<evidence type="ECO:0000256" key="3">
    <source>
        <dbReference type="ARBA" id="ARBA00022448"/>
    </source>
</evidence>
<dbReference type="OrthoDB" id="10264220at2759"/>
<feature type="transmembrane region" description="Helical" evidence="9">
    <location>
        <begin position="788"/>
        <end position="815"/>
    </location>
</feature>
<evidence type="ECO:0000256" key="8">
    <source>
        <dbReference type="ARBA" id="ARBA00023136"/>
    </source>
</evidence>
<dbReference type="PANTHER" id="PTHR11629">
    <property type="entry name" value="VACUOLAR PROTON ATPASES"/>
    <property type="match status" value="1"/>
</dbReference>
<sequence>MSLVQLFCPIDVAHSTVEELGHLERIQFKDLNPDVNPFQRTYVSQIRRCDEAERRLRFLTQQIAGQGIHIRPYEETQALIAGRSGPQALDELDSRLAESEQRVAAMNTSYDNLEKRALELEEARQVLRETERFFQEAQGRSRDIRGSFDEHGDADAPLLGDVEANIQAGEQGLGGFELEFVAGTIDRARMGTFERVLWRVLRGNLYMNSAEIDDSVLPVPSAQRAGDGGADADDDNKRLRKNAFIIFAHGQDLLDKIRKIAESMGATLFSIDSSSDKRSDKLREVTTRIEDLASVLYNTNQTRRAELVKIADSISAWWALVRKEKVVFATLNLWQWDQGRKTLVAEGWVPTRDIPAVQAALRRASENAGTAVSALLHELRTTKTPPTFHRTNKFTEGFQSIIDAYGIGSYQEVNPGLFTVITFPFLFAVMFGDIGHGCLMTGSALTLILLEKKFTKGTGNEIFDTFYYGRYIIFLMGIFAIYTGFIYNDIFSLSLHLGKSQWAWPEGDGGAVEAVQTSSRYFFGLDPGWHGADNGLIFTNSLKMKMSIVMGVIHMSFAICLQVLNHLHFKRPELIWAEFLPQILFMESIFGYLVVCIVYKWSVDWEAAGAQPPDLLNMLIKMFLSPGNIEEGKQLYRGQAFVQVVLLLVALVCVPWMLCTRPYLEYREMQKIKEQGYHGIGNGHGHSTSSSGEGEDETDGEDGVGAHEGHAVAMTEEAEEEGHDLGEIIIHQVIHTIEFCLGCISNTASYLRLWALSLAHAQLSEVLWSMTLARAFTMEGTLAVPFTFFMFAMWFTLTIAILCVMEGLSAFLHALRLHWVEFNSKFFIGAGTAFAPLTFAGTKEIPEGVL</sequence>
<feature type="transmembrane region" description="Helical" evidence="9">
    <location>
        <begin position="640"/>
        <end position="659"/>
    </location>
</feature>
<dbReference type="OMA" id="FYLWFFL"/>
<keyword evidence="3 9" id="KW-0813">Transport</keyword>
<dbReference type="GO" id="GO:0007035">
    <property type="term" value="P:vacuolar acidification"/>
    <property type="evidence" value="ECO:0007669"/>
    <property type="project" value="TreeGrafter"/>
</dbReference>
<feature type="compositionally biased region" description="Acidic residues" evidence="11">
    <location>
        <begin position="693"/>
        <end position="702"/>
    </location>
</feature>
<evidence type="ECO:0000256" key="4">
    <source>
        <dbReference type="ARBA" id="ARBA00022692"/>
    </source>
</evidence>
<reference evidence="12 13" key="1">
    <citation type="journal article" date="2015" name="Front. Microbiol.">
        <title>Genome sequence of the plant growth promoting endophytic yeast Rhodotorula graminis WP1.</title>
        <authorList>
            <person name="Firrincieli A."/>
            <person name="Otillar R."/>
            <person name="Salamov A."/>
            <person name="Schmutz J."/>
            <person name="Khan Z."/>
            <person name="Redman R.S."/>
            <person name="Fleck N.D."/>
            <person name="Lindquist E."/>
            <person name="Grigoriev I.V."/>
            <person name="Doty S.L."/>
        </authorList>
    </citation>
    <scope>NUCLEOTIDE SEQUENCE [LARGE SCALE GENOMIC DNA]</scope>
    <source>
        <strain evidence="12 13">WP1</strain>
    </source>
</reference>
<keyword evidence="6 9" id="KW-1133">Transmembrane helix</keyword>
<dbReference type="AlphaFoldDB" id="A0A194S5I4"/>
<keyword evidence="7 9" id="KW-0406">Ion transport</keyword>
<evidence type="ECO:0000313" key="13">
    <source>
        <dbReference type="Proteomes" id="UP000053890"/>
    </source>
</evidence>
<gene>
    <name evidence="12" type="ORF">RHOBADRAFT_35560</name>
</gene>
<organism evidence="12 13">
    <name type="scientific">Rhodotorula graminis (strain WP1)</name>
    <dbReference type="NCBI Taxonomy" id="578459"/>
    <lineage>
        <taxon>Eukaryota</taxon>
        <taxon>Fungi</taxon>
        <taxon>Dikarya</taxon>
        <taxon>Basidiomycota</taxon>
        <taxon>Pucciniomycotina</taxon>
        <taxon>Microbotryomycetes</taxon>
        <taxon>Sporidiobolales</taxon>
        <taxon>Sporidiobolaceae</taxon>
        <taxon>Rhodotorula</taxon>
    </lineage>
</organism>
<evidence type="ECO:0000313" key="12">
    <source>
        <dbReference type="EMBL" id="KPV75799.1"/>
    </source>
</evidence>